<evidence type="ECO:0000259" key="3">
    <source>
        <dbReference type="Pfam" id="PF19956"/>
    </source>
</evidence>
<gene>
    <name evidence="4" type="ORF">EDD40_2241</name>
</gene>
<dbReference type="EMBL" id="RJKM01000001">
    <property type="protein sequence ID" value="ROP36960.1"/>
    <property type="molecule type" value="Genomic_DNA"/>
</dbReference>
<comment type="caution">
    <text evidence="4">The sequence shown here is derived from an EMBL/GenBank/DDBJ whole genome shotgun (WGS) entry which is preliminary data.</text>
</comment>
<evidence type="ECO:0000259" key="2">
    <source>
        <dbReference type="Pfam" id="PF19916"/>
    </source>
</evidence>
<evidence type="ECO:0000313" key="5">
    <source>
        <dbReference type="Proteomes" id="UP000268727"/>
    </source>
</evidence>
<feature type="domain" description="vWA-MoxR associated protein middle region 0" evidence="2">
    <location>
        <begin position="105"/>
        <end position="206"/>
    </location>
</feature>
<organism evidence="4 5">
    <name type="scientific">Saccharothrix texasensis</name>
    <dbReference type="NCBI Taxonomy" id="103734"/>
    <lineage>
        <taxon>Bacteria</taxon>
        <taxon>Bacillati</taxon>
        <taxon>Actinomycetota</taxon>
        <taxon>Actinomycetes</taxon>
        <taxon>Pseudonocardiales</taxon>
        <taxon>Pseudonocardiaceae</taxon>
        <taxon>Saccharothrix</taxon>
    </lineage>
</organism>
<dbReference type="InterPro" id="IPR045431">
    <property type="entry name" value="EAD2"/>
</dbReference>
<feature type="compositionally biased region" description="Polar residues" evidence="1">
    <location>
        <begin position="320"/>
        <end position="333"/>
    </location>
</feature>
<dbReference type="SUPFAM" id="SSF55073">
    <property type="entry name" value="Nucleotide cyclase"/>
    <property type="match status" value="1"/>
</dbReference>
<dbReference type="InterPro" id="IPR045555">
    <property type="entry name" value="VMAP-M0"/>
</dbReference>
<protein>
    <submittedName>
        <fullName evidence="4">Class 3 adenylate cyclase</fullName>
    </submittedName>
</protein>
<dbReference type="InterPro" id="IPR029787">
    <property type="entry name" value="Nucleotide_cyclase"/>
</dbReference>
<dbReference type="Proteomes" id="UP000268727">
    <property type="component" value="Unassembled WGS sequence"/>
</dbReference>
<feature type="domain" description="Effector-associated" evidence="3">
    <location>
        <begin position="16"/>
        <end position="97"/>
    </location>
</feature>
<proteinExistence type="predicted"/>
<evidence type="ECO:0000313" key="4">
    <source>
        <dbReference type="EMBL" id="ROP36960.1"/>
    </source>
</evidence>
<dbReference type="AlphaFoldDB" id="A0A3N1H388"/>
<accession>A0A3N1H388</accession>
<sequence>MVRADDDDRRGLLVLVDALARIPSLADRAGRNLVIRMMSAELRETLMVEEHQAAIGHLFNLAEACLSSPERLAALIRVVSRFEPDSGAMAELRRVVAGLTPLDLFPTHERARLFTLPAGVVVPDIADIYRVVAGPTAPSLYGPTTYTEVFRVLETLNAGADGVPRPLVFVEHIAARVRTELAIELHRWTESQAVSMGLLPELTAVRDSLRPERAQPPTKPGSPAYLVLHLDRYAPTGDRYRLSYWWQRGGPTLWPPTHGEDAVGTLDEVREQVASLLEKEVHGDGHEETPDELNGGDAPEEAEEAEPEDTARPQDPAQDVETSTNRLPRTQGGTTDGARAKRSLSRPLRMGFVVDIVGYSGRTWRLRDVAQRRVSELADAVVDHLGLDAAAVDLQGTGDGVPAFLPAESDVSRVLSRLLPTWRDLLREDNALYTDRLRLRMAVTLGPVAPGPLGFAGDSATTLGRLVDSEVLRTEATASAEVDLVVLVSDTLHSLVVDPSDTAFTRHPVEVKGYRADAWLWVGRPPTG</sequence>
<dbReference type="RefSeq" id="WP_123742841.1">
    <property type="nucleotide sequence ID" value="NZ_RJKM01000001.1"/>
</dbReference>
<name>A0A3N1H388_9PSEU</name>
<evidence type="ECO:0000256" key="1">
    <source>
        <dbReference type="SAM" id="MobiDB-lite"/>
    </source>
</evidence>
<reference evidence="4 5" key="1">
    <citation type="submission" date="2018-11" db="EMBL/GenBank/DDBJ databases">
        <title>Sequencing the genomes of 1000 actinobacteria strains.</title>
        <authorList>
            <person name="Klenk H.-P."/>
        </authorList>
    </citation>
    <scope>NUCLEOTIDE SEQUENCE [LARGE SCALE GENOMIC DNA]</scope>
    <source>
        <strain evidence="4 5">DSM 44231</strain>
    </source>
</reference>
<feature type="compositionally biased region" description="Acidic residues" evidence="1">
    <location>
        <begin position="298"/>
        <end position="308"/>
    </location>
</feature>
<dbReference type="Pfam" id="PF19916">
    <property type="entry name" value="VMAP-M0"/>
    <property type="match status" value="1"/>
</dbReference>
<feature type="region of interest" description="Disordered" evidence="1">
    <location>
        <begin position="279"/>
        <end position="342"/>
    </location>
</feature>
<dbReference type="OrthoDB" id="4149396at2"/>
<dbReference type="Pfam" id="PF19956">
    <property type="entry name" value="EAD2"/>
    <property type="match status" value="1"/>
</dbReference>
<keyword evidence="5" id="KW-1185">Reference proteome</keyword>
<feature type="compositionally biased region" description="Basic and acidic residues" evidence="1">
    <location>
        <begin position="279"/>
        <end position="288"/>
    </location>
</feature>